<dbReference type="GO" id="GO:0016020">
    <property type="term" value="C:membrane"/>
    <property type="evidence" value="ECO:0007669"/>
    <property type="project" value="TreeGrafter"/>
</dbReference>
<evidence type="ECO:0000259" key="6">
    <source>
        <dbReference type="Pfam" id="PF00728"/>
    </source>
</evidence>
<dbReference type="InterPro" id="IPR029018">
    <property type="entry name" value="Hex-like_dom2"/>
</dbReference>
<dbReference type="InterPro" id="IPR025705">
    <property type="entry name" value="Beta_hexosaminidase_sua/sub"/>
</dbReference>
<comment type="similarity">
    <text evidence="2">Belongs to the glycosyl hydrolase 20 family.</text>
</comment>
<dbReference type="PANTHER" id="PTHR22600:SF57">
    <property type="entry name" value="BETA-N-ACETYLHEXOSAMINIDASE"/>
    <property type="match status" value="1"/>
</dbReference>
<dbReference type="AlphaFoldDB" id="A0A382H498"/>
<protein>
    <recommendedName>
        <fullName evidence="3">beta-N-acetylhexosaminidase</fullName>
        <ecNumber evidence="3">3.2.1.52</ecNumber>
    </recommendedName>
</protein>
<feature type="domain" description="Glycoside hydrolase family 20 catalytic" evidence="6">
    <location>
        <begin position="64"/>
        <end position="411"/>
    </location>
</feature>
<dbReference type="InterPro" id="IPR015883">
    <property type="entry name" value="Glyco_hydro_20_cat"/>
</dbReference>
<organism evidence="8">
    <name type="scientific">marine metagenome</name>
    <dbReference type="NCBI Taxonomy" id="408172"/>
    <lineage>
        <taxon>unclassified sequences</taxon>
        <taxon>metagenomes</taxon>
        <taxon>ecological metagenomes</taxon>
    </lineage>
</organism>
<dbReference type="Pfam" id="PF00728">
    <property type="entry name" value="Glyco_hydro_20"/>
    <property type="match status" value="1"/>
</dbReference>
<evidence type="ECO:0000256" key="5">
    <source>
        <dbReference type="ARBA" id="ARBA00023295"/>
    </source>
</evidence>
<evidence type="ECO:0000256" key="3">
    <source>
        <dbReference type="ARBA" id="ARBA00012663"/>
    </source>
</evidence>
<reference evidence="8" key="1">
    <citation type="submission" date="2018-05" db="EMBL/GenBank/DDBJ databases">
        <authorList>
            <person name="Lanie J.A."/>
            <person name="Ng W.-L."/>
            <person name="Kazmierczak K.M."/>
            <person name="Andrzejewski T.M."/>
            <person name="Davidsen T.M."/>
            <person name="Wayne K.J."/>
            <person name="Tettelin H."/>
            <person name="Glass J.I."/>
            <person name="Rusch D."/>
            <person name="Podicherti R."/>
            <person name="Tsui H.-C.T."/>
            <person name="Winkler M.E."/>
        </authorList>
    </citation>
    <scope>NUCLEOTIDE SEQUENCE</scope>
</reference>
<evidence type="ECO:0000259" key="7">
    <source>
        <dbReference type="Pfam" id="PF02838"/>
    </source>
</evidence>
<dbReference type="EMBL" id="UINC01059085">
    <property type="protein sequence ID" value="SVB82094.1"/>
    <property type="molecule type" value="Genomic_DNA"/>
</dbReference>
<feature type="non-terminal residue" evidence="8">
    <location>
        <position position="1"/>
    </location>
</feature>
<feature type="domain" description="Beta-hexosaminidase bacterial type N-terminal" evidence="7">
    <location>
        <begin position="4"/>
        <end position="60"/>
    </location>
</feature>
<accession>A0A382H498</accession>
<dbReference type="GO" id="GO:0005975">
    <property type="term" value="P:carbohydrate metabolic process"/>
    <property type="evidence" value="ECO:0007669"/>
    <property type="project" value="InterPro"/>
</dbReference>
<dbReference type="InterPro" id="IPR017853">
    <property type="entry name" value="GH"/>
</dbReference>
<keyword evidence="4" id="KW-0378">Hydrolase</keyword>
<dbReference type="GO" id="GO:0004563">
    <property type="term" value="F:beta-N-acetylhexosaminidase activity"/>
    <property type="evidence" value="ECO:0007669"/>
    <property type="project" value="UniProtKB-EC"/>
</dbReference>
<dbReference type="Gene3D" id="3.20.20.80">
    <property type="entry name" value="Glycosidases"/>
    <property type="match status" value="1"/>
</dbReference>
<comment type="catalytic activity">
    <reaction evidence="1">
        <text>Hydrolysis of terminal non-reducing N-acetyl-D-hexosamine residues in N-acetyl-beta-D-hexosaminides.</text>
        <dbReference type="EC" id="3.2.1.52"/>
    </reaction>
</comment>
<evidence type="ECO:0000256" key="2">
    <source>
        <dbReference type="ARBA" id="ARBA00006285"/>
    </source>
</evidence>
<dbReference type="Gene3D" id="3.30.379.10">
    <property type="entry name" value="Chitobiase/beta-hexosaminidase domain 2-like"/>
    <property type="match status" value="1"/>
</dbReference>
<dbReference type="SUPFAM" id="SSF51445">
    <property type="entry name" value="(Trans)glycosidases"/>
    <property type="match status" value="1"/>
</dbReference>
<evidence type="ECO:0000256" key="1">
    <source>
        <dbReference type="ARBA" id="ARBA00001231"/>
    </source>
</evidence>
<dbReference type="PANTHER" id="PTHR22600">
    <property type="entry name" value="BETA-HEXOSAMINIDASE"/>
    <property type="match status" value="1"/>
</dbReference>
<dbReference type="CDD" id="cd06563">
    <property type="entry name" value="GH20_chitobiase-like"/>
    <property type="match status" value="1"/>
</dbReference>
<dbReference type="GO" id="GO:0030203">
    <property type="term" value="P:glycosaminoglycan metabolic process"/>
    <property type="evidence" value="ECO:0007669"/>
    <property type="project" value="TreeGrafter"/>
</dbReference>
<dbReference type="SUPFAM" id="SSF55545">
    <property type="entry name" value="beta-N-acetylhexosaminidase-like domain"/>
    <property type="match status" value="1"/>
</dbReference>
<dbReference type="PIRSF" id="PIRSF001093">
    <property type="entry name" value="B-hxosamndse_ab_euk"/>
    <property type="match status" value="1"/>
</dbReference>
<dbReference type="PRINTS" id="PR00738">
    <property type="entry name" value="GLHYDRLASE20"/>
</dbReference>
<proteinExistence type="inferred from homology"/>
<gene>
    <name evidence="8" type="ORF">METZ01_LOCUS234948</name>
</gene>
<name>A0A382H498_9ZZZZ</name>
<evidence type="ECO:0000256" key="4">
    <source>
        <dbReference type="ARBA" id="ARBA00022801"/>
    </source>
</evidence>
<dbReference type="EC" id="3.2.1.52" evidence="3"/>
<sequence length="446" mass="51345">ISDEFENPEGYHLETSPSGVSIAASDPSGLFYGVITLIQLLDEGEKKGLSSSVSSVNIVDSPRYSWRGMHLDVGRHFFPVEFIKRYIDLIAIHKMNKFHWHLTEDQGWRIEIKKYPKLTEVGAWRPETLVGHYSDEPRKFDGVRYGGFYTQDEIREVVQYAESRFVTVVPEIEMPGHSVAALAAYPELSCTGGPFTVEKMWGVHEDVYCAGKEETFEFLIDVLTEVVELFPSTFVHIGGDECPKVRWQEHDLDQKRIEEEGLKDEHELQSYFIKRIERFLLSKNKRLIGWDEILEGGLAPEATVMSWRGVKGGIEAANSGHDVVMTPTSHCYFDYYQSENKEAEPIAIGGFLSLEKVYEFEPMPPDIDPEKAHHILGGQGNVWTEYISSEDYAEYMIFPRMCAMAEVLWTPKKMRSFEKFIHRLRTVHFKRLDRLGVNYRIPKENI</sequence>
<keyword evidence="5" id="KW-0326">Glycosidase</keyword>
<evidence type="ECO:0000313" key="8">
    <source>
        <dbReference type="EMBL" id="SVB82094.1"/>
    </source>
</evidence>
<dbReference type="InterPro" id="IPR015882">
    <property type="entry name" value="HEX_bac_N"/>
</dbReference>
<dbReference type="Pfam" id="PF02838">
    <property type="entry name" value="Glyco_hydro_20b"/>
    <property type="match status" value="1"/>
</dbReference>